<evidence type="ECO:0000256" key="3">
    <source>
        <dbReference type="ARBA" id="ARBA00022808"/>
    </source>
</evidence>
<feature type="binding site" evidence="5">
    <location>
        <position position="239"/>
    </location>
    <ligand>
        <name>Mn(2+)</name>
        <dbReference type="ChEBI" id="CHEBI:29035"/>
        <label>1</label>
    </ligand>
</feature>
<proteinExistence type="inferred from homology"/>
<evidence type="ECO:0000256" key="5">
    <source>
        <dbReference type="HAMAP-Rule" id="MF_00737"/>
    </source>
</evidence>
<protein>
    <recommendedName>
        <fullName evidence="5 6">Formimidoylglutamase</fullName>
        <ecNumber evidence="5 6">3.5.3.8</ecNumber>
    </recommendedName>
    <alternativeName>
        <fullName evidence="5">Formiminoglutamase</fullName>
    </alternativeName>
    <alternativeName>
        <fullName evidence="5">Formiminoglutamate hydrolase</fullName>
    </alternativeName>
</protein>
<dbReference type="InterPro" id="IPR005923">
    <property type="entry name" value="HutG"/>
</dbReference>
<dbReference type="HAMAP" id="MF_00737">
    <property type="entry name" value="Formimidoylglutam"/>
    <property type="match status" value="1"/>
</dbReference>
<reference evidence="9 10" key="1">
    <citation type="submission" date="2023-07" db="EMBL/GenBank/DDBJ databases">
        <title>Sequencing the genomes of 1000 actinobacteria strains.</title>
        <authorList>
            <person name="Klenk H.-P."/>
        </authorList>
    </citation>
    <scope>NUCLEOTIDE SEQUENCE [LARGE SCALE GENOMIC DNA]</scope>
    <source>
        <strain evidence="9 10">DSM 44508</strain>
    </source>
</reference>
<dbReference type="CDD" id="cd09988">
    <property type="entry name" value="Formimidoylglutamase"/>
    <property type="match status" value="1"/>
</dbReference>
<comment type="function">
    <text evidence="5">Catalyzes the conversion of N-formimidoyl-L-glutamate to L-glutamate and formamide.</text>
</comment>
<dbReference type="RefSeq" id="WP_277103766.1">
    <property type="nucleotide sequence ID" value="NZ_BAAAJS010000022.1"/>
</dbReference>
<dbReference type="Gene3D" id="3.40.800.10">
    <property type="entry name" value="Ureohydrolase domain"/>
    <property type="match status" value="1"/>
</dbReference>
<evidence type="ECO:0000256" key="1">
    <source>
        <dbReference type="ARBA" id="ARBA00022723"/>
    </source>
</evidence>
<dbReference type="EMBL" id="JAVDYF010000001">
    <property type="protein sequence ID" value="MDR7355881.1"/>
    <property type="molecule type" value="Genomic_DNA"/>
</dbReference>
<dbReference type="NCBIfam" id="TIGR01227">
    <property type="entry name" value="hutG"/>
    <property type="match status" value="1"/>
</dbReference>
<feature type="binding site" evidence="5">
    <location>
        <position position="151"/>
    </location>
    <ligand>
        <name>Mn(2+)</name>
        <dbReference type="ChEBI" id="CHEBI:29035"/>
        <label>2</label>
    </ligand>
</feature>
<comment type="cofactor">
    <cofactor evidence="5">
        <name>Mn(2+)</name>
        <dbReference type="ChEBI" id="CHEBI:29035"/>
    </cofactor>
    <text evidence="5">Binds 2 manganese ions per subunit.</text>
</comment>
<comment type="similarity">
    <text evidence="5 7 8">Belongs to the arginase family.</text>
</comment>
<sequence length="316" mass="33555">MKDYIWQGRSDGPGFEHARWHSTVVSAQRGDGEGIGAVCEGAVVLVGFASDEGVRRNHGRPGARNAPCALRDALASVAIHDDRVRVDAGTIVSGEDLESGQQLLAHTVQSVLSDGAQCVVTLGGGHETSWGSHQGVRGAFPSSRIGIINLDAHFDLRTAPYPTSGTPFRQIAQAWPEAFHYHVLGISRPNNTAALFTVAKQLGVEVIEDFQLAEYSVQQAQELIDRITAGYDVIHLSIDLDVLPAATAPGVSAPAGLGVDLRVIRALCVAAARTGKVKLVDVVELNPEFDADQRTAKVAARLIDDIITHIPAATVD</sequence>
<comment type="catalytic activity">
    <reaction evidence="5">
        <text>N-formimidoyl-L-glutamate + H2O = formamide + L-glutamate</text>
        <dbReference type="Rhea" id="RHEA:22492"/>
        <dbReference type="ChEBI" id="CHEBI:15377"/>
        <dbReference type="ChEBI" id="CHEBI:16397"/>
        <dbReference type="ChEBI" id="CHEBI:29985"/>
        <dbReference type="ChEBI" id="CHEBI:58928"/>
        <dbReference type="EC" id="3.5.3.8"/>
    </reaction>
</comment>
<dbReference type="PANTHER" id="PTHR11358:SF35">
    <property type="entry name" value="FORMIMIDOYLGLUTAMASE"/>
    <property type="match status" value="1"/>
</dbReference>
<evidence type="ECO:0000256" key="7">
    <source>
        <dbReference type="PROSITE-ProRule" id="PRU00742"/>
    </source>
</evidence>
<keyword evidence="2 5" id="KW-0378">Hydrolase</keyword>
<dbReference type="PROSITE" id="PS51409">
    <property type="entry name" value="ARGINASE_2"/>
    <property type="match status" value="1"/>
</dbReference>
<dbReference type="InterPro" id="IPR020855">
    <property type="entry name" value="Ureohydrolase_Mn_BS"/>
</dbReference>
<dbReference type="SUPFAM" id="SSF52768">
    <property type="entry name" value="Arginase/deacetylase"/>
    <property type="match status" value="1"/>
</dbReference>
<keyword evidence="3 5" id="KW-0369">Histidine metabolism</keyword>
<evidence type="ECO:0000256" key="2">
    <source>
        <dbReference type="ARBA" id="ARBA00022801"/>
    </source>
</evidence>
<dbReference type="Pfam" id="PF00491">
    <property type="entry name" value="Arginase"/>
    <property type="match status" value="1"/>
</dbReference>
<evidence type="ECO:0000313" key="9">
    <source>
        <dbReference type="EMBL" id="MDR7355881.1"/>
    </source>
</evidence>
<keyword evidence="4 5" id="KW-0464">Manganese</keyword>
<dbReference type="PROSITE" id="PS01053">
    <property type="entry name" value="ARGINASE_1"/>
    <property type="match status" value="1"/>
</dbReference>
<dbReference type="PIRSF" id="PIRSF036979">
    <property type="entry name" value="Arginase"/>
    <property type="match status" value="1"/>
</dbReference>
<comment type="caution">
    <text evidence="9">The sequence shown here is derived from an EMBL/GenBank/DDBJ whole genome shotgun (WGS) entry which is preliminary data.</text>
</comment>
<evidence type="ECO:0000256" key="6">
    <source>
        <dbReference type="NCBIfam" id="TIGR01227"/>
    </source>
</evidence>
<evidence type="ECO:0000256" key="4">
    <source>
        <dbReference type="ARBA" id="ARBA00023211"/>
    </source>
</evidence>
<comment type="pathway">
    <text evidence="5">Amino-acid degradation; L-histidine degradation into L-glutamate; L-glutamate from N-formimidoyl-L-glutamate (hydrolase route): step 1/1.</text>
</comment>
<name>A0ABU2BBY7_9CORY</name>
<dbReference type="EC" id="3.5.3.8" evidence="5 6"/>
<feature type="binding site" evidence="5">
    <location>
        <position position="151"/>
    </location>
    <ligand>
        <name>Mn(2+)</name>
        <dbReference type="ChEBI" id="CHEBI:29035"/>
        <label>1</label>
    </ligand>
</feature>
<dbReference type="Proteomes" id="UP001183619">
    <property type="component" value="Unassembled WGS sequence"/>
</dbReference>
<dbReference type="GO" id="GO:0050415">
    <property type="term" value="F:formimidoylglutamase activity"/>
    <property type="evidence" value="ECO:0007669"/>
    <property type="project" value="UniProtKB-EC"/>
</dbReference>
<evidence type="ECO:0000256" key="8">
    <source>
        <dbReference type="RuleBase" id="RU003684"/>
    </source>
</evidence>
<evidence type="ECO:0000313" key="10">
    <source>
        <dbReference type="Proteomes" id="UP001183619"/>
    </source>
</evidence>
<dbReference type="PANTHER" id="PTHR11358">
    <property type="entry name" value="ARGINASE/AGMATINASE"/>
    <property type="match status" value="1"/>
</dbReference>
<accession>A0ABU2BBY7</accession>
<organism evidence="9 10">
    <name type="scientific">Corynebacterium felinum</name>
    <dbReference type="NCBI Taxonomy" id="131318"/>
    <lineage>
        <taxon>Bacteria</taxon>
        <taxon>Bacillati</taxon>
        <taxon>Actinomycetota</taxon>
        <taxon>Actinomycetes</taxon>
        <taxon>Mycobacteriales</taxon>
        <taxon>Corynebacteriaceae</taxon>
        <taxon>Corynebacterium</taxon>
    </lineage>
</organism>
<keyword evidence="1 5" id="KW-0479">Metal-binding</keyword>
<dbReference type="InterPro" id="IPR023696">
    <property type="entry name" value="Ureohydrolase_dom_sf"/>
</dbReference>
<feature type="binding site" evidence="5">
    <location>
        <position position="126"/>
    </location>
    <ligand>
        <name>Mn(2+)</name>
        <dbReference type="ChEBI" id="CHEBI:29035"/>
        <label>1</label>
    </ligand>
</feature>
<keyword evidence="10" id="KW-1185">Reference proteome</keyword>
<dbReference type="InterPro" id="IPR006035">
    <property type="entry name" value="Ureohydrolase"/>
</dbReference>
<feature type="binding site" evidence="5">
    <location>
        <position position="241"/>
    </location>
    <ligand>
        <name>Mn(2+)</name>
        <dbReference type="ChEBI" id="CHEBI:29035"/>
        <label>2</label>
    </ligand>
</feature>
<feature type="binding site" evidence="5">
    <location>
        <position position="155"/>
    </location>
    <ligand>
        <name>Mn(2+)</name>
        <dbReference type="ChEBI" id="CHEBI:29035"/>
        <label>1</label>
    </ligand>
</feature>
<feature type="binding site" evidence="5">
    <location>
        <position position="153"/>
    </location>
    <ligand>
        <name>Mn(2+)</name>
        <dbReference type="ChEBI" id="CHEBI:29035"/>
        <label>2</label>
    </ligand>
</feature>
<feature type="binding site" evidence="5">
    <location>
        <position position="239"/>
    </location>
    <ligand>
        <name>Mn(2+)</name>
        <dbReference type="ChEBI" id="CHEBI:29035"/>
        <label>2</label>
    </ligand>
</feature>
<dbReference type="PRINTS" id="PR00116">
    <property type="entry name" value="ARGINASE"/>
</dbReference>
<gene>
    <name evidence="5" type="primary">hutG</name>
    <name evidence="9" type="ORF">J2S37_002419</name>
</gene>